<sequence length="148" mass="16014">MPETVSSVAPPSQADLDTLNKLITAINSLNAEPYFAAAQVFFDASVMLGQLSMEVQTKAEYLTTDQGGAKGWTGAGADAFKKVAEELRTFIMEFSNVVQRREIPTRDAGNDVVELRSQFDQILRANANNFGGGDPTRSRTPTVPKQSA</sequence>
<evidence type="ECO:0000256" key="1">
    <source>
        <dbReference type="SAM" id="MobiDB-lite"/>
    </source>
</evidence>
<dbReference type="Proteomes" id="UP000326979">
    <property type="component" value="Unassembled WGS sequence"/>
</dbReference>
<evidence type="ECO:0000313" key="2">
    <source>
        <dbReference type="EMBL" id="MPY40509.1"/>
    </source>
</evidence>
<feature type="region of interest" description="Disordered" evidence="1">
    <location>
        <begin position="126"/>
        <end position="148"/>
    </location>
</feature>
<evidence type="ECO:0000313" key="3">
    <source>
        <dbReference type="Proteomes" id="UP000326979"/>
    </source>
</evidence>
<name>A0A5N8VZV3_9ACTN</name>
<gene>
    <name evidence="2" type="ORF">FNH04_11505</name>
</gene>
<dbReference type="RefSeq" id="WP_152783103.1">
    <property type="nucleotide sequence ID" value="NZ_BAABEQ010000007.1"/>
</dbReference>
<reference evidence="2 3" key="1">
    <citation type="submission" date="2019-07" db="EMBL/GenBank/DDBJ databases">
        <title>New species of Amycolatopsis and Streptomyces.</title>
        <authorList>
            <person name="Duangmal K."/>
            <person name="Teo W.F.A."/>
            <person name="Lipun K."/>
        </authorList>
    </citation>
    <scope>NUCLEOTIDE SEQUENCE [LARGE SCALE GENOMIC DNA]</scope>
    <source>
        <strain evidence="2 3">TISTR 2346</strain>
    </source>
</reference>
<dbReference type="OrthoDB" id="9941161at2"/>
<dbReference type="EMBL" id="VJZE01000057">
    <property type="protein sequence ID" value="MPY40509.1"/>
    <property type="molecule type" value="Genomic_DNA"/>
</dbReference>
<accession>A0A5N8VZV3</accession>
<comment type="caution">
    <text evidence="2">The sequence shown here is derived from an EMBL/GenBank/DDBJ whole genome shotgun (WGS) entry which is preliminary data.</text>
</comment>
<feature type="compositionally biased region" description="Polar residues" evidence="1">
    <location>
        <begin position="138"/>
        <end position="148"/>
    </location>
</feature>
<dbReference type="AlphaFoldDB" id="A0A5N8VZV3"/>
<keyword evidence="3" id="KW-1185">Reference proteome</keyword>
<protein>
    <submittedName>
        <fullName evidence="2">Uncharacterized protein</fullName>
    </submittedName>
</protein>
<organism evidence="2 3">
    <name type="scientific">Streptomyces phyllanthi</name>
    <dbReference type="NCBI Taxonomy" id="1803180"/>
    <lineage>
        <taxon>Bacteria</taxon>
        <taxon>Bacillati</taxon>
        <taxon>Actinomycetota</taxon>
        <taxon>Actinomycetes</taxon>
        <taxon>Kitasatosporales</taxon>
        <taxon>Streptomycetaceae</taxon>
        <taxon>Streptomyces</taxon>
    </lineage>
</organism>
<proteinExistence type="predicted"/>